<feature type="transmembrane region" description="Helical" evidence="1">
    <location>
        <begin position="21"/>
        <end position="40"/>
    </location>
</feature>
<dbReference type="AlphaFoldDB" id="W6TGB4"/>
<protein>
    <submittedName>
        <fullName evidence="2">Uncharacterized protein</fullName>
    </submittedName>
</protein>
<dbReference type="EMBL" id="AWTR02000079">
    <property type="protein sequence ID" value="ETZ06880.1"/>
    <property type="molecule type" value="Genomic_DNA"/>
</dbReference>
<gene>
    <name evidence="2" type="ORF">P618_200951</name>
</gene>
<keyword evidence="1" id="KW-1133">Transmembrane helix</keyword>
<accession>W6TGB4</accession>
<proteinExistence type="predicted"/>
<reference evidence="2 3" key="1">
    <citation type="journal article" date="2014" name="FEMS Microbiol. Lett.">
        <title>Draft genome sequences of three Holospora species (Holospora obtusa, Holospora undulata, and Holospora elegans), endonuclear symbiotic bacteria of the ciliate Paramecium caudatum.</title>
        <authorList>
            <person name="Dohra H."/>
            <person name="Tanaka K."/>
            <person name="Suzuki T."/>
            <person name="Fujishima M."/>
            <person name="Suzuki H."/>
        </authorList>
    </citation>
    <scope>NUCLEOTIDE SEQUENCE [LARGE SCALE GENOMIC DNA]</scope>
    <source>
        <strain evidence="2 3">F1</strain>
    </source>
</reference>
<evidence type="ECO:0000313" key="2">
    <source>
        <dbReference type="EMBL" id="ETZ06880.1"/>
    </source>
</evidence>
<name>W6TGB4_HOLOB</name>
<organism evidence="2 3">
    <name type="scientific">Holospora obtusa F1</name>
    <dbReference type="NCBI Taxonomy" id="1399147"/>
    <lineage>
        <taxon>Bacteria</taxon>
        <taxon>Pseudomonadati</taxon>
        <taxon>Pseudomonadota</taxon>
        <taxon>Alphaproteobacteria</taxon>
        <taxon>Holosporales</taxon>
        <taxon>Holosporaceae</taxon>
        <taxon>Holospora</taxon>
    </lineage>
</organism>
<evidence type="ECO:0000256" key="1">
    <source>
        <dbReference type="SAM" id="Phobius"/>
    </source>
</evidence>
<keyword evidence="1" id="KW-0472">Membrane</keyword>
<comment type="caution">
    <text evidence="2">The sequence shown here is derived from an EMBL/GenBank/DDBJ whole genome shotgun (WGS) entry which is preliminary data.</text>
</comment>
<dbReference type="STRING" id="1399147.P618_200951"/>
<evidence type="ECO:0000313" key="3">
    <source>
        <dbReference type="Proteomes" id="UP000019112"/>
    </source>
</evidence>
<dbReference type="eggNOG" id="COG3164">
    <property type="taxonomic scope" value="Bacteria"/>
</dbReference>
<keyword evidence="1" id="KW-0812">Transmembrane</keyword>
<sequence length="634" mass="73661">MIRRKLFVHSMLYGIEVVWRSIFILVGMGVFFLAVGRYYVLTPRSLNWLFSELQRFGYPIYVKNATIVWRWKGSLCVQVRDLKWRQPKLKLFVESACFEFKLLSSRPLRGIRAENVHIDYVQKKTTSLDVLSTFCTATSLFQKISEIDICEVKNGVSILKNGVLQSRINSFSWTPEEKHKKIFGQIKGAMGDIHWFYIPEKRYMYAKFSNGVGFLLKALEYSENMVEHPLCVEMSFNSHGNDVKITWDKKELLINGKKYYLNNGIISAKLSAQKARFKGSVGVEQLNVFLKGEYYNNWTLKWRTSGSIKTQALEFWWNKNWVRNTKNWIDQHFKGGVIENLKGRVSGVYDMVTNLYGSLFLKNAHLEIVSGMPSIKSLSSRGEFNLNEFNFYIEKAFFSQQSIESGQIRIYDLSKDSKLTLALRLKGGVADVLNILDCKRLNVTKSLPINQAKGKAYTHLRMKFPLLLNLKFQDIILDYESGLEDTYFNVTALEVSLPFQKGLIHIKGTQHDLCVSGNGKMNRHPAMWTWKGVFKDPLNHKLTMDVSVDPCLWVPKWIHPCFQKELLPIHIEYFSGKGKLVASLQGEHIQLIVPWLKWVKRPKTPLTVVCEFLEKKKNLRLMFKEEFYQKESFF</sequence>
<dbReference type="Proteomes" id="UP000019112">
    <property type="component" value="Unassembled WGS sequence"/>
</dbReference>
<dbReference type="RefSeq" id="WP_024161225.1">
    <property type="nucleotide sequence ID" value="NZ_AWTR02000079.1"/>
</dbReference>
<keyword evidence="3" id="KW-1185">Reference proteome</keyword>